<name>A0A1J4JFW0_9EUKA</name>
<dbReference type="GeneID" id="94845087"/>
<dbReference type="Pfam" id="PF23195">
    <property type="entry name" value="UBQLN1"/>
    <property type="match status" value="1"/>
</dbReference>
<dbReference type="CDD" id="cd17039">
    <property type="entry name" value="Ubl_ubiquitin_like"/>
    <property type="match status" value="1"/>
</dbReference>
<dbReference type="PROSITE" id="PS50053">
    <property type="entry name" value="UBIQUITIN_2"/>
    <property type="match status" value="1"/>
</dbReference>
<dbReference type="Gene3D" id="3.10.20.90">
    <property type="entry name" value="Phosphatidylinositol 3-kinase Catalytic Subunit, Chain A, domain 1"/>
    <property type="match status" value="1"/>
</dbReference>
<evidence type="ECO:0000259" key="2">
    <source>
        <dbReference type="PROSITE" id="PS50030"/>
    </source>
</evidence>
<dbReference type="InterPro" id="IPR015940">
    <property type="entry name" value="UBA"/>
</dbReference>
<accession>A0A1J4JFW0</accession>
<dbReference type="SUPFAM" id="SSF46934">
    <property type="entry name" value="UBA-like"/>
    <property type="match status" value="1"/>
</dbReference>
<dbReference type="InterPro" id="IPR000626">
    <property type="entry name" value="Ubiquitin-like_dom"/>
</dbReference>
<evidence type="ECO:0000259" key="3">
    <source>
        <dbReference type="PROSITE" id="PS50053"/>
    </source>
</evidence>
<dbReference type="Gene3D" id="1.10.8.10">
    <property type="entry name" value="DNA helicase RuvA subunit, C-terminal domain"/>
    <property type="match status" value="1"/>
</dbReference>
<proteinExistence type="predicted"/>
<dbReference type="GO" id="GO:0005829">
    <property type="term" value="C:cytosol"/>
    <property type="evidence" value="ECO:0007669"/>
    <property type="project" value="TreeGrafter"/>
</dbReference>
<dbReference type="Pfam" id="PF00240">
    <property type="entry name" value="ubiquitin"/>
    <property type="match status" value="1"/>
</dbReference>
<organism evidence="4 5">
    <name type="scientific">Tritrichomonas foetus</name>
    <dbReference type="NCBI Taxonomy" id="1144522"/>
    <lineage>
        <taxon>Eukaryota</taxon>
        <taxon>Metamonada</taxon>
        <taxon>Parabasalia</taxon>
        <taxon>Tritrichomonadida</taxon>
        <taxon>Tritrichomonadidae</taxon>
        <taxon>Tritrichomonas</taxon>
    </lineage>
</organism>
<feature type="domain" description="Ubiquitin-like" evidence="3">
    <location>
        <begin position="4"/>
        <end position="79"/>
    </location>
</feature>
<dbReference type="PROSITE" id="PS50030">
    <property type="entry name" value="UBA"/>
    <property type="match status" value="1"/>
</dbReference>
<dbReference type="SUPFAM" id="SSF54236">
    <property type="entry name" value="Ubiquitin-like"/>
    <property type="match status" value="1"/>
</dbReference>
<dbReference type="EMBL" id="MLAK01001079">
    <property type="protein sequence ID" value="OHS98042.1"/>
    <property type="molecule type" value="Genomic_DNA"/>
</dbReference>
<dbReference type="AlphaFoldDB" id="A0A1J4JFW0"/>
<dbReference type="VEuPathDB" id="TrichDB:TRFO_35652"/>
<dbReference type="InterPro" id="IPR015496">
    <property type="entry name" value="Ubiquilin"/>
</dbReference>
<comment type="caution">
    <text evidence="4">The sequence shown here is derived from an EMBL/GenBank/DDBJ whole genome shotgun (WGS) entry which is preliminary data.</text>
</comment>
<dbReference type="OrthoDB" id="267397at2759"/>
<keyword evidence="5" id="KW-1185">Reference proteome</keyword>
<reference evidence="4" key="1">
    <citation type="submission" date="2016-10" db="EMBL/GenBank/DDBJ databases">
        <authorList>
            <person name="Benchimol M."/>
            <person name="Almeida L.G."/>
            <person name="Vasconcelos A.T."/>
            <person name="Perreira-Neves A."/>
            <person name="Rosa I.A."/>
            <person name="Tasca T."/>
            <person name="Bogo M.R."/>
            <person name="de Souza W."/>
        </authorList>
    </citation>
    <scope>NUCLEOTIDE SEQUENCE [LARGE SCALE GENOMIC DNA]</scope>
    <source>
        <strain evidence="4">K</strain>
    </source>
</reference>
<feature type="domain" description="UBA" evidence="2">
    <location>
        <begin position="413"/>
        <end position="460"/>
    </location>
</feature>
<evidence type="ECO:0008006" key="6">
    <source>
        <dbReference type="Google" id="ProtNLM"/>
    </source>
</evidence>
<dbReference type="GO" id="GO:0006511">
    <property type="term" value="P:ubiquitin-dependent protein catabolic process"/>
    <property type="evidence" value="ECO:0007669"/>
    <property type="project" value="TreeGrafter"/>
</dbReference>
<feature type="region of interest" description="Disordered" evidence="1">
    <location>
        <begin position="310"/>
        <end position="348"/>
    </location>
</feature>
<dbReference type="RefSeq" id="XP_068351179.1">
    <property type="nucleotide sequence ID" value="XM_068510383.1"/>
</dbReference>
<sequence>MSLIHVVIKTTKGIVCNIDIVDSFTVECLKEKIADITGNSTDTIILAYKGQFLENELTILSYGIKSGSSIFALFRQNRKPKTEKEIISIKSQNQQQNPMLSFLNSPIGKSMTTMMQENPDIYMNMLQSNPAMKKLVEANPQIQQILNDPNTFDELKSLSSDIHFEQTARTMDCMMNSIESTPRGLLSLTKHMEEVQNPFFESMNEEIYSMKNYKTKISTKAPKKPSEAPLPPINAFPGLGMLDSYFFGPSNLLLSPDSFYTDFSSDDDDDSFYSPLMKPMEHIHGNKFHDEFLLSEDFLDFENPLKFENNKCPNKNDLNEDKTKENSSNQNKTNTKINNKKCKNKKSDKMRIGRNEVNSHEKQFKKNDEELPEKAISLINAGIRKCLEAGLDVTEIPGFEQLWSACQNSTKETFDDYRVKFAAQLKQMNDMGLYDNDVNIEALLMSDGNVMLAVERIFSI</sequence>
<gene>
    <name evidence="4" type="ORF">TRFO_35652</name>
</gene>
<dbReference type="Proteomes" id="UP000179807">
    <property type="component" value="Unassembled WGS sequence"/>
</dbReference>
<dbReference type="GO" id="GO:0031593">
    <property type="term" value="F:polyubiquitin modification-dependent protein binding"/>
    <property type="evidence" value="ECO:0007669"/>
    <property type="project" value="TreeGrafter"/>
</dbReference>
<evidence type="ECO:0000313" key="4">
    <source>
        <dbReference type="EMBL" id="OHS98042.1"/>
    </source>
</evidence>
<dbReference type="InterPro" id="IPR029071">
    <property type="entry name" value="Ubiquitin-like_domsf"/>
</dbReference>
<dbReference type="PANTHER" id="PTHR10677">
    <property type="entry name" value="UBIQUILIN"/>
    <property type="match status" value="1"/>
</dbReference>
<evidence type="ECO:0000313" key="5">
    <source>
        <dbReference type="Proteomes" id="UP000179807"/>
    </source>
</evidence>
<protein>
    <recommendedName>
        <fullName evidence="6">Ubiquitin-like domain-containing protein</fullName>
    </recommendedName>
</protein>
<dbReference type="SMART" id="SM00213">
    <property type="entry name" value="UBQ"/>
    <property type="match status" value="1"/>
</dbReference>
<dbReference type="InterPro" id="IPR009060">
    <property type="entry name" value="UBA-like_sf"/>
</dbReference>
<evidence type="ECO:0000256" key="1">
    <source>
        <dbReference type="SAM" id="MobiDB-lite"/>
    </source>
</evidence>
<feature type="compositionally biased region" description="Low complexity" evidence="1">
    <location>
        <begin position="326"/>
        <end position="337"/>
    </location>
</feature>
<dbReference type="PANTHER" id="PTHR10677:SF3">
    <property type="entry name" value="FI07626P-RELATED"/>
    <property type="match status" value="1"/>
</dbReference>